<dbReference type="GO" id="GO:0008270">
    <property type="term" value="F:zinc ion binding"/>
    <property type="evidence" value="ECO:0007669"/>
    <property type="project" value="InterPro"/>
</dbReference>
<dbReference type="AlphaFoldDB" id="A0A5E8BZF7"/>
<keyword evidence="4" id="KW-0804">Transcription</keyword>
<evidence type="ECO:0000256" key="5">
    <source>
        <dbReference type="ARBA" id="ARBA00023242"/>
    </source>
</evidence>
<sequence length="777" mass="84566">MQKADDRSGAAEDTGSGTGKTNGSSAVTASSSSSTTATTTATAVPVIAAPASVASSASPPSYAATTTSPDTITRRAKACEYCRSLKVRCTPVDPARPTDPCLRCVKAGRECIFHLGPRRRARKSDRTTKTTQSLVAELEKKVDLLSSVLSQSVSNAPAKPITISTLTEEGPSERQVHIPARTTAVTQADTTITLALPPPASLEALRRTLIQKWRVLSSHDTARANHLLTLTHHVAPTIDTDIVAQGILSARDAEYRLCLYQNTYHEKIPIVSLPPVVTVDMLRRDTPMLFLTIMAIASGAVERSGEVAATFETALKINCQFIDILIFETMVLGKRSVELLKCLILANVWYNSPEILPYQKAQVLTEMCLIMTREMGIGGCDSTAQLAGITGLNSRSEAAAAAAATEVTATSKLTLLRPSSYECRKLWLTVYISCVNVSAVLKRHSGSLWTRYTEECCEVLAHDSRPMDERQTVFVARLNRILEQIMKYMSGPTPPDVSDPRTQALVQHFERVLDTQFPPARVRQSKTSIITVNLVRLVLHEAVLHGPFSPKEGRAPFSEYSLRGPQNEPLDPDSARSFGTVRYAATEILVAFSEFPVDQLGSTPMLLYSRIVLAAASLLKLRALAAISPAVRAVCAVADAALAPVHAIIAKLDAVTEQFPFANGAATYAIVLRLLLCHHHSFIREEQKTGHIESESESDSDIEAEVDGKKHALSVPAFVPAKRRRHEKKTEETSENPVPEPEPMRDDNALPIWLRDPHEWRGLMGGAETLAGFELSS</sequence>
<dbReference type="Proteomes" id="UP000398389">
    <property type="component" value="Unassembled WGS sequence"/>
</dbReference>
<dbReference type="EMBL" id="CABVLU010000003">
    <property type="protein sequence ID" value="VVT55070.1"/>
    <property type="molecule type" value="Genomic_DNA"/>
</dbReference>
<keyword evidence="2" id="KW-0805">Transcription regulation</keyword>
<evidence type="ECO:0000256" key="4">
    <source>
        <dbReference type="ARBA" id="ARBA00023163"/>
    </source>
</evidence>
<keyword evidence="9" id="KW-1185">Reference proteome</keyword>
<dbReference type="InterPro" id="IPR001138">
    <property type="entry name" value="Zn2Cys6_DnaBD"/>
</dbReference>
<dbReference type="CDD" id="cd00067">
    <property type="entry name" value="GAL4"/>
    <property type="match status" value="1"/>
</dbReference>
<dbReference type="InterPro" id="IPR036864">
    <property type="entry name" value="Zn2-C6_fun-type_DNA-bd_sf"/>
</dbReference>
<evidence type="ECO:0000256" key="1">
    <source>
        <dbReference type="ARBA" id="ARBA00004123"/>
    </source>
</evidence>
<protein>
    <recommendedName>
        <fullName evidence="7">Zn(2)-C6 fungal-type domain-containing protein</fullName>
    </recommendedName>
</protein>
<feature type="compositionally biased region" description="Low complexity" evidence="6">
    <location>
        <begin position="19"/>
        <end position="39"/>
    </location>
</feature>
<proteinExistence type="predicted"/>
<evidence type="ECO:0000256" key="2">
    <source>
        <dbReference type="ARBA" id="ARBA00023015"/>
    </source>
</evidence>
<dbReference type="PROSITE" id="PS50048">
    <property type="entry name" value="ZN2_CY6_FUNGAL_2"/>
    <property type="match status" value="1"/>
</dbReference>
<dbReference type="InterPro" id="IPR051089">
    <property type="entry name" value="prtT"/>
</dbReference>
<feature type="region of interest" description="Disordered" evidence="6">
    <location>
        <begin position="1"/>
        <end position="39"/>
    </location>
</feature>
<dbReference type="PANTHER" id="PTHR31845:SF10">
    <property type="entry name" value="ZN(II)2CYS6 TRANSCRIPTION FACTOR (EUROFUNG)"/>
    <property type="match status" value="1"/>
</dbReference>
<feature type="region of interest" description="Disordered" evidence="6">
    <location>
        <begin position="687"/>
        <end position="706"/>
    </location>
</feature>
<dbReference type="SUPFAM" id="SSF57701">
    <property type="entry name" value="Zn2/Cys6 DNA-binding domain"/>
    <property type="match status" value="1"/>
</dbReference>
<dbReference type="Pfam" id="PF00172">
    <property type="entry name" value="Zn_clus"/>
    <property type="match status" value="1"/>
</dbReference>
<keyword evidence="3" id="KW-0238">DNA-binding</keyword>
<keyword evidence="5" id="KW-0539">Nucleus</keyword>
<dbReference type="GO" id="GO:0000976">
    <property type="term" value="F:transcription cis-regulatory region binding"/>
    <property type="evidence" value="ECO:0007669"/>
    <property type="project" value="TreeGrafter"/>
</dbReference>
<dbReference type="GO" id="GO:0000981">
    <property type="term" value="F:DNA-binding transcription factor activity, RNA polymerase II-specific"/>
    <property type="evidence" value="ECO:0007669"/>
    <property type="project" value="InterPro"/>
</dbReference>
<gene>
    <name evidence="8" type="ORF">SAPINGB_P004412</name>
</gene>
<accession>A0A5E8BZF7</accession>
<organism evidence="8 9">
    <name type="scientific">Magnusiomyces paraingens</name>
    <dbReference type="NCBI Taxonomy" id="2606893"/>
    <lineage>
        <taxon>Eukaryota</taxon>
        <taxon>Fungi</taxon>
        <taxon>Dikarya</taxon>
        <taxon>Ascomycota</taxon>
        <taxon>Saccharomycotina</taxon>
        <taxon>Dipodascomycetes</taxon>
        <taxon>Dipodascales</taxon>
        <taxon>Dipodascaceae</taxon>
        <taxon>Magnusiomyces</taxon>
    </lineage>
</organism>
<dbReference type="PANTHER" id="PTHR31845">
    <property type="entry name" value="FINGER DOMAIN PROTEIN, PUTATIVE-RELATED"/>
    <property type="match status" value="1"/>
</dbReference>
<dbReference type="CDD" id="cd12148">
    <property type="entry name" value="fungal_TF_MHR"/>
    <property type="match status" value="1"/>
</dbReference>
<evidence type="ECO:0000313" key="9">
    <source>
        <dbReference type="Proteomes" id="UP000398389"/>
    </source>
</evidence>
<dbReference type="PROSITE" id="PS00463">
    <property type="entry name" value="ZN2_CY6_FUNGAL_1"/>
    <property type="match status" value="1"/>
</dbReference>
<dbReference type="Gene3D" id="4.10.240.10">
    <property type="entry name" value="Zn(2)-C6 fungal-type DNA-binding domain"/>
    <property type="match status" value="1"/>
</dbReference>
<name>A0A5E8BZF7_9ASCO</name>
<dbReference type="SMART" id="SM00066">
    <property type="entry name" value="GAL4"/>
    <property type="match status" value="1"/>
</dbReference>
<dbReference type="RefSeq" id="XP_031855018.1">
    <property type="nucleotide sequence ID" value="XM_031999127.1"/>
</dbReference>
<evidence type="ECO:0000313" key="8">
    <source>
        <dbReference type="EMBL" id="VVT55070.1"/>
    </source>
</evidence>
<dbReference type="GeneID" id="43583227"/>
<feature type="domain" description="Zn(2)-C6 fungal-type" evidence="7">
    <location>
        <begin position="78"/>
        <end position="113"/>
    </location>
</feature>
<dbReference type="OrthoDB" id="4454541at2759"/>
<feature type="compositionally biased region" description="Basic and acidic residues" evidence="6">
    <location>
        <begin position="1"/>
        <end position="10"/>
    </location>
</feature>
<dbReference type="GO" id="GO:0005634">
    <property type="term" value="C:nucleus"/>
    <property type="evidence" value="ECO:0007669"/>
    <property type="project" value="UniProtKB-SubCell"/>
</dbReference>
<feature type="compositionally biased region" description="Acidic residues" evidence="6">
    <location>
        <begin position="695"/>
        <end position="705"/>
    </location>
</feature>
<evidence type="ECO:0000256" key="3">
    <source>
        <dbReference type="ARBA" id="ARBA00023125"/>
    </source>
</evidence>
<evidence type="ECO:0000256" key="6">
    <source>
        <dbReference type="SAM" id="MobiDB-lite"/>
    </source>
</evidence>
<comment type="subcellular location">
    <subcellularLocation>
        <location evidence="1">Nucleus</location>
    </subcellularLocation>
</comment>
<evidence type="ECO:0000259" key="7">
    <source>
        <dbReference type="PROSITE" id="PS50048"/>
    </source>
</evidence>
<reference evidence="8 9" key="1">
    <citation type="submission" date="2019-09" db="EMBL/GenBank/DDBJ databases">
        <authorList>
            <person name="Brejova B."/>
        </authorList>
    </citation>
    <scope>NUCLEOTIDE SEQUENCE [LARGE SCALE GENOMIC DNA]</scope>
</reference>
<feature type="region of interest" description="Disordered" evidence="6">
    <location>
        <begin position="717"/>
        <end position="749"/>
    </location>
</feature>